<dbReference type="GeneID" id="8098801"/>
<dbReference type="AlphaFoldDB" id="B8MSY7"/>
<keyword evidence="2" id="KW-0012">Acyltransferase</keyword>
<sequence>MITNTESENGQTHLPSFSDSYVSMELVNLKDVDHVSNEVLPLLRWCGLRTQNYQMDSLAIDESTRLFPQSRQETPICVPLSILDCTSARFSSTGCIWIFDHHDATPDHHTLVERLRDSFVATLNEFPQWSGQLQWTPFNPSGGYRERFNRIQLVYGSVDDPGVDWRTTSYSSESTAQFAPTPSERVSKKIWRGDNNSEYSRLVSDCPLALSDLKSYEGLPGMSVQVSLFGDGGYAIGVKLAHVLGDAQSLMVFVHMWAANSRGLHGYTGSPSLFHSPIFDPEQLDSHASGDINGSGIDHNLAAVARSLPLHRYDCWEVDAPGFPSFLAETVQKTMPPSTFLDNLKLSPTHSGPWSSWDPSRPVSYAHIHFSGKTLAKMQSSAQHEKSGASMLSRLDMLLAHLWSSINRARRMEQSSSDVFLNLTLGARARVSPPLPDSYIGSPLFLTHVKRSGLETCSESAGSLARSIRNTISLFTPEKVGAMLHDAAHEVSPLRLWQGFVGQRHVIVTSWLRLHVYQVDFEGTPTPPRYVHAIMPNIDGVLQVFDSATDDGGMDVALYLEAEAMDNLLRDNIFQAWNN</sequence>
<evidence type="ECO:0000313" key="4">
    <source>
        <dbReference type="Proteomes" id="UP000001745"/>
    </source>
</evidence>
<dbReference type="Pfam" id="PF02458">
    <property type="entry name" value="Transferase"/>
    <property type="match status" value="2"/>
</dbReference>
<dbReference type="Gene3D" id="3.30.559.10">
    <property type="entry name" value="Chloramphenicol acetyltransferase-like domain"/>
    <property type="match status" value="2"/>
</dbReference>
<accession>B8MSY7</accession>
<dbReference type="GO" id="GO:0016746">
    <property type="term" value="F:acyltransferase activity"/>
    <property type="evidence" value="ECO:0007669"/>
    <property type="project" value="UniProtKB-KW"/>
</dbReference>
<dbReference type="EMBL" id="EQ962660">
    <property type="protein sequence ID" value="EED12143.1"/>
    <property type="molecule type" value="Genomic_DNA"/>
</dbReference>
<dbReference type="PANTHER" id="PTHR31896">
    <property type="entry name" value="FAMILY REGULATORY PROTEIN, PUTATIVE (AFU_ORTHOLOGUE AFUA_3G14730)-RELATED"/>
    <property type="match status" value="1"/>
</dbReference>
<dbReference type="eggNOG" id="ENOG502QVMC">
    <property type="taxonomic scope" value="Eukaryota"/>
</dbReference>
<reference evidence="4" key="1">
    <citation type="journal article" date="2015" name="Genome Announc.">
        <title>Genome sequence of the AIDS-associated pathogen Penicillium marneffei (ATCC18224) and its near taxonomic relative Talaromyces stipitatus (ATCC10500).</title>
        <authorList>
            <person name="Nierman W.C."/>
            <person name="Fedorova-Abrams N.D."/>
            <person name="Andrianopoulos A."/>
        </authorList>
    </citation>
    <scope>NUCLEOTIDE SEQUENCE [LARGE SCALE GENOMIC DNA]</scope>
    <source>
        <strain evidence="4">ATCC 10500 / CBS 375.48 / QM 6759 / NRRL 1006</strain>
    </source>
</reference>
<evidence type="ECO:0000256" key="2">
    <source>
        <dbReference type="ARBA" id="ARBA00023315"/>
    </source>
</evidence>
<keyword evidence="1 3" id="KW-0808">Transferase</keyword>
<dbReference type="PANTHER" id="PTHR31896:SF64">
    <property type="entry name" value="TRICHOTHECENE 3-O-ACETYLTRANSFERASE"/>
    <property type="match status" value="1"/>
</dbReference>
<dbReference type="OMA" id="FPQWAGQ"/>
<evidence type="ECO:0000313" key="3">
    <source>
        <dbReference type="EMBL" id="EED12143.1"/>
    </source>
</evidence>
<gene>
    <name evidence="3" type="ORF">TSTA_002100</name>
</gene>
<organism evidence="3 4">
    <name type="scientific">Talaromyces stipitatus (strain ATCC 10500 / CBS 375.48 / QM 6759 / NRRL 1006)</name>
    <name type="common">Penicillium stipitatum</name>
    <dbReference type="NCBI Taxonomy" id="441959"/>
    <lineage>
        <taxon>Eukaryota</taxon>
        <taxon>Fungi</taxon>
        <taxon>Dikarya</taxon>
        <taxon>Ascomycota</taxon>
        <taxon>Pezizomycotina</taxon>
        <taxon>Eurotiomycetes</taxon>
        <taxon>Eurotiomycetidae</taxon>
        <taxon>Eurotiales</taxon>
        <taxon>Trichocomaceae</taxon>
        <taxon>Talaromyces</taxon>
        <taxon>Talaromyces sect. Talaromyces</taxon>
    </lineage>
</organism>
<evidence type="ECO:0000256" key="1">
    <source>
        <dbReference type="ARBA" id="ARBA00022679"/>
    </source>
</evidence>
<dbReference type="VEuPathDB" id="FungiDB:TSTA_002100"/>
<dbReference type="STRING" id="441959.B8MSY7"/>
<dbReference type="InParanoid" id="B8MSY7"/>
<dbReference type="InterPro" id="IPR051283">
    <property type="entry name" value="Sec_Metabolite_Acyltrans"/>
</dbReference>
<name>B8MSY7_TALSN</name>
<dbReference type="InterPro" id="IPR023213">
    <property type="entry name" value="CAT-like_dom_sf"/>
</dbReference>
<proteinExistence type="predicted"/>
<protein>
    <submittedName>
        <fullName evidence="3">Transferase family protein</fullName>
    </submittedName>
</protein>
<dbReference type="RefSeq" id="XP_002487797.1">
    <property type="nucleotide sequence ID" value="XM_002487752.1"/>
</dbReference>
<dbReference type="HOGENOM" id="CLU_041459_0_0_1"/>
<dbReference type="OrthoDB" id="444127at2759"/>
<keyword evidence="4" id="KW-1185">Reference proteome</keyword>
<dbReference type="PhylomeDB" id="B8MSY7"/>
<dbReference type="Proteomes" id="UP000001745">
    <property type="component" value="Unassembled WGS sequence"/>
</dbReference>